<dbReference type="OrthoDB" id="23692at2"/>
<proteinExistence type="predicted"/>
<dbReference type="EMBL" id="FNJR01000002">
    <property type="protein sequence ID" value="SDP19258.1"/>
    <property type="molecule type" value="Genomic_DNA"/>
</dbReference>
<dbReference type="PANTHER" id="PTHR45138:SF9">
    <property type="entry name" value="DIGUANYLATE CYCLASE DGCM-RELATED"/>
    <property type="match status" value="1"/>
</dbReference>
<reference evidence="4" key="1">
    <citation type="submission" date="2016-10" db="EMBL/GenBank/DDBJ databases">
        <authorList>
            <person name="Varghese N."/>
            <person name="Submissions S."/>
        </authorList>
    </citation>
    <scope>NUCLEOTIDE SEQUENCE [LARGE SCALE GENOMIC DNA]</scope>
    <source>
        <strain evidence="4">DSM 46732</strain>
    </source>
</reference>
<dbReference type="STRING" id="405564.SAMN04487905_102336"/>
<dbReference type="SMART" id="SM00267">
    <property type="entry name" value="GGDEF"/>
    <property type="match status" value="1"/>
</dbReference>
<feature type="region of interest" description="Disordered" evidence="1">
    <location>
        <begin position="302"/>
        <end position="323"/>
    </location>
</feature>
<dbReference type="InterPro" id="IPR050469">
    <property type="entry name" value="Diguanylate_Cyclase"/>
</dbReference>
<evidence type="ECO:0000256" key="1">
    <source>
        <dbReference type="SAM" id="MobiDB-lite"/>
    </source>
</evidence>
<dbReference type="PROSITE" id="PS50887">
    <property type="entry name" value="GGDEF"/>
    <property type="match status" value="1"/>
</dbReference>
<dbReference type="InterPro" id="IPR029787">
    <property type="entry name" value="Nucleotide_cyclase"/>
</dbReference>
<feature type="domain" description="GGDEF" evidence="2">
    <location>
        <begin position="379"/>
        <end position="507"/>
    </location>
</feature>
<dbReference type="GO" id="GO:1902201">
    <property type="term" value="P:negative regulation of bacterial-type flagellum-dependent cell motility"/>
    <property type="evidence" value="ECO:0007669"/>
    <property type="project" value="TreeGrafter"/>
</dbReference>
<protein>
    <submittedName>
        <fullName evidence="3">Diguanylate cyclase (GGDEF) domain-containing protein</fullName>
    </submittedName>
</protein>
<evidence type="ECO:0000313" key="4">
    <source>
        <dbReference type="Proteomes" id="UP000199497"/>
    </source>
</evidence>
<dbReference type="AlphaFoldDB" id="A0A1H0QRE7"/>
<dbReference type="Pfam" id="PF00990">
    <property type="entry name" value="GGDEF"/>
    <property type="match status" value="1"/>
</dbReference>
<feature type="compositionally biased region" description="Basic and acidic residues" evidence="1">
    <location>
        <begin position="302"/>
        <end position="315"/>
    </location>
</feature>
<dbReference type="GO" id="GO:0043709">
    <property type="term" value="P:cell adhesion involved in single-species biofilm formation"/>
    <property type="evidence" value="ECO:0007669"/>
    <property type="project" value="TreeGrafter"/>
</dbReference>
<gene>
    <name evidence="3" type="ORF">SAMN04487905_102336</name>
</gene>
<dbReference type="Gene3D" id="3.30.70.270">
    <property type="match status" value="1"/>
</dbReference>
<dbReference type="InterPro" id="IPR043128">
    <property type="entry name" value="Rev_trsase/Diguanyl_cyclase"/>
</dbReference>
<dbReference type="SUPFAM" id="SSF55073">
    <property type="entry name" value="Nucleotide cyclase"/>
    <property type="match status" value="1"/>
</dbReference>
<dbReference type="RefSeq" id="WP_092598060.1">
    <property type="nucleotide sequence ID" value="NZ_FNJR01000002.1"/>
</dbReference>
<evidence type="ECO:0000313" key="3">
    <source>
        <dbReference type="EMBL" id="SDP19258.1"/>
    </source>
</evidence>
<dbReference type="GO" id="GO:0052621">
    <property type="term" value="F:diguanylate cyclase activity"/>
    <property type="evidence" value="ECO:0007669"/>
    <property type="project" value="TreeGrafter"/>
</dbReference>
<keyword evidence="4" id="KW-1185">Reference proteome</keyword>
<dbReference type="CDD" id="cd01949">
    <property type="entry name" value="GGDEF"/>
    <property type="match status" value="1"/>
</dbReference>
<sequence>MHIPETEVGPVEDFAEHFDRIRSLARDGDNAGAIEVADRIAATATDPLVICRALVLKLGRLFNLGRTQQCPAVLDRAFEVLADRRAPALRGHLHALAGIIAAADSLERCVRHLVQAERELDNERGPTEDTVVARHDLAVTYSYLGFHAQAAPLAERCYRAGQALGLPSGDHALPEVAVRWAVSLDHLGDAEGCADMLRWVLETWGERTDPRRLWPAEQYYYGYAAMRLRALGEPAEVDPGLFSVEEQGWEMSDLRMLAGACESIAAGDPTGALRLLDRPTHPYTLGTAEPHRVRALAHAAAGDHRSAREADREATRAATSDTGRLHDRLVDGTRTQLDHEALRRTVEQYASEALTDPLTGLPNRRHFDRYVARLAEDGVDAAIGVIDLDGFKTVNTVYGHLSGDLVLQRVAAILARTLRQGDFVARYGGDEFVAVLPRTEIPDAHRIGSRIASAVADGDWDALVAGTPVSVTIGWADLTDPLGLPGTLESADRAMLSRKRLAGSTRG</sequence>
<dbReference type="InterPro" id="IPR000160">
    <property type="entry name" value="GGDEF_dom"/>
</dbReference>
<dbReference type="NCBIfam" id="TIGR00254">
    <property type="entry name" value="GGDEF"/>
    <property type="match status" value="1"/>
</dbReference>
<organism evidence="3 4">
    <name type="scientific">Actinopolyspora xinjiangensis</name>
    <dbReference type="NCBI Taxonomy" id="405564"/>
    <lineage>
        <taxon>Bacteria</taxon>
        <taxon>Bacillati</taxon>
        <taxon>Actinomycetota</taxon>
        <taxon>Actinomycetes</taxon>
        <taxon>Actinopolysporales</taxon>
        <taxon>Actinopolysporaceae</taxon>
        <taxon>Actinopolyspora</taxon>
    </lineage>
</organism>
<dbReference type="GO" id="GO:0005886">
    <property type="term" value="C:plasma membrane"/>
    <property type="evidence" value="ECO:0007669"/>
    <property type="project" value="TreeGrafter"/>
</dbReference>
<accession>A0A1H0QRE7</accession>
<dbReference type="PANTHER" id="PTHR45138">
    <property type="entry name" value="REGULATORY COMPONENTS OF SENSORY TRANSDUCTION SYSTEM"/>
    <property type="match status" value="1"/>
</dbReference>
<name>A0A1H0QRE7_9ACTN</name>
<dbReference type="Proteomes" id="UP000199497">
    <property type="component" value="Unassembled WGS sequence"/>
</dbReference>
<evidence type="ECO:0000259" key="2">
    <source>
        <dbReference type="PROSITE" id="PS50887"/>
    </source>
</evidence>